<protein>
    <submittedName>
        <fullName evidence="2">STAS domain-containing protein</fullName>
    </submittedName>
</protein>
<evidence type="ECO:0000313" key="2">
    <source>
        <dbReference type="EMBL" id="CPR12829.1"/>
    </source>
</evidence>
<gene>
    <name evidence="2" type="ORF">BN971_04135</name>
</gene>
<dbReference type="OrthoDB" id="4628340at2"/>
<dbReference type="InterPro" id="IPR036513">
    <property type="entry name" value="STAS_dom_sf"/>
</dbReference>
<proteinExistence type="predicted"/>
<evidence type="ECO:0000259" key="1">
    <source>
        <dbReference type="PROSITE" id="PS50801"/>
    </source>
</evidence>
<dbReference type="InterPro" id="IPR002645">
    <property type="entry name" value="STAS_dom"/>
</dbReference>
<dbReference type="Gene3D" id="3.30.750.24">
    <property type="entry name" value="STAS domain"/>
    <property type="match status" value="1"/>
</dbReference>
<dbReference type="CDD" id="cd07043">
    <property type="entry name" value="STAS_anti-anti-sigma_factors"/>
    <property type="match status" value="1"/>
</dbReference>
<dbReference type="RefSeq" id="WP_085179727.1">
    <property type="nucleotide sequence ID" value="NZ_CSTD01000005.1"/>
</dbReference>
<organism evidence="2 3">
    <name type="scientific">Mycobacterium bohemicum DSM 44277</name>
    <dbReference type="NCBI Taxonomy" id="1236609"/>
    <lineage>
        <taxon>Bacteria</taxon>
        <taxon>Bacillati</taxon>
        <taxon>Actinomycetota</taxon>
        <taxon>Actinomycetes</taxon>
        <taxon>Mycobacteriales</taxon>
        <taxon>Mycobacteriaceae</taxon>
        <taxon>Mycobacterium</taxon>
    </lineage>
</organism>
<dbReference type="PROSITE" id="PS50801">
    <property type="entry name" value="STAS"/>
    <property type="match status" value="1"/>
</dbReference>
<feature type="domain" description="STAS" evidence="1">
    <location>
        <begin position="19"/>
        <end position="65"/>
    </location>
</feature>
<name>A0A0U0WF72_MYCBE</name>
<reference evidence="2 3" key="1">
    <citation type="submission" date="2015-03" db="EMBL/GenBank/DDBJ databases">
        <authorList>
            <person name="Murphy D."/>
        </authorList>
    </citation>
    <scope>NUCLEOTIDE SEQUENCE [LARGE SCALE GENOMIC DNA]</scope>
    <source>
        <strain evidence="2 3">DSM 44277</strain>
    </source>
</reference>
<dbReference type="AlphaFoldDB" id="A0A0U0WF72"/>
<dbReference type="SUPFAM" id="SSF52091">
    <property type="entry name" value="SpoIIaa-like"/>
    <property type="match status" value="1"/>
</dbReference>
<dbReference type="InterPro" id="IPR058548">
    <property type="entry name" value="MlaB-like_STAS"/>
</dbReference>
<dbReference type="Pfam" id="PF13466">
    <property type="entry name" value="STAS_2"/>
    <property type="match status" value="1"/>
</dbReference>
<dbReference type="EMBL" id="CSTD01000005">
    <property type="protein sequence ID" value="CPR12829.1"/>
    <property type="molecule type" value="Genomic_DNA"/>
</dbReference>
<accession>A0A0U0WF72</accession>
<evidence type="ECO:0000313" key="3">
    <source>
        <dbReference type="Proteomes" id="UP000198875"/>
    </source>
</evidence>
<sequence>MTTPLSVTRERRGEGGDALIVRGELDLSNIATFTDALRDAVTGGGTVVVDFGAVEYLDSAAINALFDHVGQIEIIANEMLMPLLTVSGLTDVVAVRPAPE</sequence>
<dbReference type="Proteomes" id="UP000198875">
    <property type="component" value="Unassembled WGS sequence"/>
</dbReference>